<dbReference type="RefSeq" id="WP_014014334.1">
    <property type="nucleotide sequence ID" value="NZ_LAOQ01000004.1"/>
</dbReference>
<comment type="caution">
    <text evidence="1">The sequence shown here is derived from an EMBL/GenBank/DDBJ whole genome shotgun (WGS) entry which is preliminary data.</text>
</comment>
<proteinExistence type="predicted"/>
<dbReference type="AlphaFoldDB" id="A0A0F3RDM6"/>
<dbReference type="Proteomes" id="UP000033736">
    <property type="component" value="Unassembled WGS sequence"/>
</dbReference>
<protein>
    <submittedName>
        <fullName evidence="1">PD-(D/E)XK nuclease transposase family protein</fullName>
    </submittedName>
</protein>
<evidence type="ECO:0000313" key="1">
    <source>
        <dbReference type="EMBL" id="KJW04378.1"/>
    </source>
</evidence>
<sequence>MRLPEELRIIDLEYISNEQVPDLGQNKRSIVDVKVRDNSGNIYIVEMQNGYADAFLARVQILQLYSIFFAIKKRKRICWSSSCSNGSNYFWISGIARGKRMY</sequence>
<gene>
    <name evidence="1" type="ORF">RAT170B_1186</name>
</gene>
<name>A0A0F3RDM6_9RICK</name>
<organism evidence="1 2">
    <name type="scientific">Rickettsia argasii T170-B</name>
    <dbReference type="NCBI Taxonomy" id="1268837"/>
    <lineage>
        <taxon>Bacteria</taxon>
        <taxon>Pseudomonadati</taxon>
        <taxon>Pseudomonadota</taxon>
        <taxon>Alphaproteobacteria</taxon>
        <taxon>Rickettsiales</taxon>
        <taxon>Rickettsiaceae</taxon>
        <taxon>Rickettsieae</taxon>
        <taxon>Rickettsia</taxon>
        <taxon>spotted fever group</taxon>
    </lineage>
</organism>
<accession>A0A0F3RDM6</accession>
<dbReference type="PATRIC" id="fig|1268837.3.peg.1395"/>
<dbReference type="Pfam" id="PF12784">
    <property type="entry name" value="PDDEXK_2"/>
    <property type="match status" value="1"/>
</dbReference>
<dbReference type="EMBL" id="LAOQ01000004">
    <property type="protein sequence ID" value="KJW04378.1"/>
    <property type="molecule type" value="Genomic_DNA"/>
</dbReference>
<evidence type="ECO:0000313" key="2">
    <source>
        <dbReference type="Proteomes" id="UP000033736"/>
    </source>
</evidence>
<keyword evidence="2" id="KW-1185">Reference proteome</keyword>
<reference evidence="1 2" key="1">
    <citation type="submission" date="2015-01" db="EMBL/GenBank/DDBJ databases">
        <title>Genome Sequencing of Rickettsiales /home/snadendla/prok_pipe/test/illegal_ec_num.txt.</title>
        <authorList>
            <person name="Daugherty S.C."/>
            <person name="Su Q."/>
            <person name="Abolude K."/>
            <person name="Beier-Sexton M."/>
            <person name="Carlyon J.A."/>
            <person name="Carter R."/>
            <person name="Day N.P."/>
            <person name="Dumler S.J."/>
            <person name="Dyachenko V."/>
            <person name="Godinez A."/>
            <person name="Kurtti T.J."/>
            <person name="Lichay M."/>
            <person name="Mullins K.E."/>
            <person name="Ott S."/>
            <person name="Pappas-Brown V."/>
            <person name="Paris D.H."/>
            <person name="Patel P."/>
            <person name="Richards A.L."/>
            <person name="Sadzewicz L."/>
            <person name="Sears K."/>
            <person name="Seidman D."/>
            <person name="Sengamalay N."/>
            <person name="Stenos J."/>
            <person name="Tallon L.J."/>
            <person name="Vincent G."/>
            <person name="Fraser C.M."/>
            <person name="Munderloh U."/>
            <person name="Dunning-Hotopp J.C."/>
        </authorList>
    </citation>
    <scope>NUCLEOTIDE SEQUENCE [LARGE SCALE GENOMIC DNA]</scope>
    <source>
        <strain evidence="1 2">T170-B</strain>
    </source>
</reference>